<name>Q8TP69_METAC</name>
<dbReference type="EnsemblBacteria" id="AAM05451">
    <property type="protein sequence ID" value="AAM05451"/>
    <property type="gene ID" value="MA_2049"/>
</dbReference>
<evidence type="ECO:0000313" key="2">
    <source>
        <dbReference type="EMBL" id="AAM05451.1"/>
    </source>
</evidence>
<dbReference type="InParanoid" id="Q8TP69"/>
<keyword evidence="1" id="KW-1133">Transmembrane helix</keyword>
<protein>
    <submittedName>
        <fullName evidence="2">Uncharacterized protein</fullName>
    </submittedName>
</protein>
<sequence length="138" mass="15326">MGAVSRNRSCSLVFQFIRSNYADAELAGKTKKAKKQYVKSTLIMQASKESLGYFSFLALPLIILFCFDILLCRSAYCFTFCLLLYVLLIALCSAYCFNFIGSPQHVMLPVQQASVVQQVSPHAFTTLSSNPHSSQTST</sequence>
<organism evidence="2 3">
    <name type="scientific">Methanosarcina acetivorans (strain ATCC 35395 / DSM 2834 / JCM 12185 / C2A)</name>
    <dbReference type="NCBI Taxonomy" id="188937"/>
    <lineage>
        <taxon>Archaea</taxon>
        <taxon>Methanobacteriati</taxon>
        <taxon>Methanobacteriota</taxon>
        <taxon>Stenosarchaea group</taxon>
        <taxon>Methanomicrobia</taxon>
        <taxon>Methanosarcinales</taxon>
        <taxon>Methanosarcinaceae</taxon>
        <taxon>Methanosarcina</taxon>
    </lineage>
</organism>
<accession>Q8TP69</accession>
<feature type="transmembrane region" description="Helical" evidence="1">
    <location>
        <begin position="78"/>
        <end position="100"/>
    </location>
</feature>
<evidence type="ECO:0000256" key="1">
    <source>
        <dbReference type="SAM" id="Phobius"/>
    </source>
</evidence>
<proteinExistence type="predicted"/>
<evidence type="ECO:0000313" key="3">
    <source>
        <dbReference type="Proteomes" id="UP000002487"/>
    </source>
</evidence>
<dbReference type="HOGENOM" id="CLU_1850620_0_0_2"/>
<dbReference type="EMBL" id="AE010299">
    <property type="protein sequence ID" value="AAM05451.1"/>
    <property type="molecule type" value="Genomic_DNA"/>
</dbReference>
<keyword evidence="3" id="KW-1185">Reference proteome</keyword>
<dbReference type="AlphaFoldDB" id="Q8TP69"/>
<dbReference type="KEGG" id="mac:MA_2049"/>
<keyword evidence="1" id="KW-0812">Transmembrane</keyword>
<keyword evidence="1" id="KW-0472">Membrane</keyword>
<reference evidence="2 3" key="1">
    <citation type="journal article" date="2002" name="Genome Res.">
        <title>The genome of Methanosarcina acetivorans reveals extensive metabolic and physiological diversity.</title>
        <authorList>
            <person name="Galagan J.E."/>
            <person name="Nusbaum C."/>
            <person name="Roy A."/>
            <person name="Endrizzi M.G."/>
            <person name="Macdonald P."/>
            <person name="FitzHugh W."/>
            <person name="Calvo S."/>
            <person name="Engels R."/>
            <person name="Smirnov S."/>
            <person name="Atnoor D."/>
            <person name="Brown A."/>
            <person name="Allen N."/>
            <person name="Naylor J."/>
            <person name="Stange-Thomann N."/>
            <person name="DeArellano K."/>
            <person name="Johnson R."/>
            <person name="Linton L."/>
            <person name="McEwan P."/>
            <person name="McKernan K."/>
            <person name="Talamas J."/>
            <person name="Tirrell A."/>
            <person name="Ye W."/>
            <person name="Zimmer A."/>
            <person name="Barber R.D."/>
            <person name="Cann I."/>
            <person name="Graham D.E."/>
            <person name="Grahame D.A."/>
            <person name="Guss A."/>
            <person name="Hedderich R."/>
            <person name="Ingram-Smith C."/>
            <person name="Kuettner C.H."/>
            <person name="Krzycki J.A."/>
            <person name="Leigh J.A."/>
            <person name="Li W."/>
            <person name="Liu J."/>
            <person name="Mukhopadhyay B."/>
            <person name="Reeve J.N."/>
            <person name="Smith K."/>
            <person name="Springer T.A."/>
            <person name="Umayam L.A."/>
            <person name="White O."/>
            <person name="White R.H."/>
            <person name="de Macario E.C."/>
            <person name="Ferry J.G."/>
            <person name="Jarrell K.F."/>
            <person name="Jing H."/>
            <person name="Macario A.J.L."/>
            <person name="Paulsen I."/>
            <person name="Pritchett M."/>
            <person name="Sowers K.R."/>
            <person name="Swanson R.V."/>
            <person name="Zinder S.H."/>
            <person name="Lander E."/>
            <person name="Metcalf W.W."/>
            <person name="Birren B."/>
        </authorList>
    </citation>
    <scope>NUCLEOTIDE SEQUENCE [LARGE SCALE GENOMIC DNA]</scope>
    <source>
        <strain evidence="3">ATCC 35395 / DSM 2834 / JCM 12185 / C2A</strain>
    </source>
</reference>
<dbReference type="Proteomes" id="UP000002487">
    <property type="component" value="Chromosome"/>
</dbReference>
<gene>
    <name evidence="2" type="ordered locus">MA_2049</name>
</gene>
<feature type="transmembrane region" description="Helical" evidence="1">
    <location>
        <begin position="51"/>
        <end position="71"/>
    </location>
</feature>